<keyword evidence="2" id="KW-0436">Ligase</keyword>
<dbReference type="InterPro" id="IPR003850">
    <property type="entry name" value="PurS"/>
</dbReference>
<keyword evidence="4" id="KW-0658">Purine biosynthesis</keyword>
<dbReference type="InterPro" id="IPR036604">
    <property type="entry name" value="PurS-like_sf"/>
</dbReference>
<evidence type="ECO:0000256" key="3">
    <source>
        <dbReference type="ARBA" id="ARBA00022741"/>
    </source>
</evidence>
<dbReference type="PANTHER" id="PTHR34696">
    <property type="entry name" value="PHOSPHORIBOSYLFORMYLGLYCINAMIDINE SYNTHASE SUBUNIT PURS"/>
    <property type="match status" value="1"/>
</dbReference>
<dbReference type="AlphaFoldDB" id="A0A0F9VQ21"/>
<dbReference type="Pfam" id="PF02700">
    <property type="entry name" value="PurS"/>
    <property type="match status" value="1"/>
</dbReference>
<dbReference type="PANTHER" id="PTHR34696:SF1">
    <property type="entry name" value="PHOSPHORIBOSYLFORMYLGLYCINAMIDINE SYNTHASE SUBUNIT PURS"/>
    <property type="match status" value="1"/>
</dbReference>
<dbReference type="GO" id="GO:0016874">
    <property type="term" value="F:ligase activity"/>
    <property type="evidence" value="ECO:0007669"/>
    <property type="project" value="UniProtKB-KW"/>
</dbReference>
<evidence type="ECO:0000256" key="5">
    <source>
        <dbReference type="ARBA" id="ARBA00022840"/>
    </source>
</evidence>
<proteinExistence type="predicted"/>
<evidence type="ECO:0000256" key="2">
    <source>
        <dbReference type="ARBA" id="ARBA00022598"/>
    </source>
</evidence>
<comment type="caution">
    <text evidence="6">The sequence shown here is derived from an EMBL/GenBank/DDBJ whole genome shotgun (WGS) entry which is preliminary data.</text>
</comment>
<dbReference type="SUPFAM" id="SSF82697">
    <property type="entry name" value="PurS-like"/>
    <property type="match status" value="1"/>
</dbReference>
<gene>
    <name evidence="6" type="ORF">LCGC14_0457280</name>
</gene>
<dbReference type="NCBIfam" id="TIGR00302">
    <property type="entry name" value="phosphoribosylformylglycinamidine synthase subunit PurS"/>
    <property type="match status" value="1"/>
</dbReference>
<sequence length="89" mass="10124">MDLLDFIVEVVLENKPAARDPVGTTIQKDLLAKKGYDMVSKVRSGQYLRIYIRAADEIEAKETVDKMCNELRIFNPVTQNLTILKVTKP</sequence>
<keyword evidence="5" id="KW-0067">ATP-binding</keyword>
<keyword evidence="3" id="KW-0547">Nucleotide-binding</keyword>
<dbReference type="EMBL" id="LAZR01000464">
    <property type="protein sequence ID" value="KKN67848.1"/>
    <property type="molecule type" value="Genomic_DNA"/>
</dbReference>
<evidence type="ECO:0000313" key="6">
    <source>
        <dbReference type="EMBL" id="KKN67848.1"/>
    </source>
</evidence>
<name>A0A0F9VQ21_9ZZZZ</name>
<protein>
    <submittedName>
        <fullName evidence="6">Uncharacterized protein</fullName>
    </submittedName>
</protein>
<evidence type="ECO:0000256" key="1">
    <source>
        <dbReference type="ARBA" id="ARBA00022490"/>
    </source>
</evidence>
<dbReference type="Gene3D" id="3.30.1280.10">
    <property type="entry name" value="Phosphoribosylformylglycinamidine synthase subunit PurS"/>
    <property type="match status" value="1"/>
</dbReference>
<dbReference type="GO" id="GO:0006164">
    <property type="term" value="P:purine nucleotide biosynthetic process"/>
    <property type="evidence" value="ECO:0007669"/>
    <property type="project" value="UniProtKB-KW"/>
</dbReference>
<evidence type="ECO:0000256" key="4">
    <source>
        <dbReference type="ARBA" id="ARBA00022755"/>
    </source>
</evidence>
<organism evidence="6">
    <name type="scientific">marine sediment metagenome</name>
    <dbReference type="NCBI Taxonomy" id="412755"/>
    <lineage>
        <taxon>unclassified sequences</taxon>
        <taxon>metagenomes</taxon>
        <taxon>ecological metagenomes</taxon>
    </lineage>
</organism>
<accession>A0A0F9VQ21</accession>
<keyword evidence="1" id="KW-0963">Cytoplasm</keyword>
<reference evidence="6" key="1">
    <citation type="journal article" date="2015" name="Nature">
        <title>Complex archaea that bridge the gap between prokaryotes and eukaryotes.</title>
        <authorList>
            <person name="Spang A."/>
            <person name="Saw J.H."/>
            <person name="Jorgensen S.L."/>
            <person name="Zaremba-Niedzwiedzka K."/>
            <person name="Martijn J."/>
            <person name="Lind A.E."/>
            <person name="van Eijk R."/>
            <person name="Schleper C."/>
            <person name="Guy L."/>
            <person name="Ettema T.J."/>
        </authorList>
    </citation>
    <scope>NUCLEOTIDE SEQUENCE</scope>
</reference>
<dbReference type="GO" id="GO:0005524">
    <property type="term" value="F:ATP binding"/>
    <property type="evidence" value="ECO:0007669"/>
    <property type="project" value="UniProtKB-KW"/>
</dbReference>